<sequence>MNFIKKLFNRDHKEKIKKEVEVEEERECFCPKVDPFSHCIINPYFKSNEDFSKVFSEFETRMGSLQRYFEMNNLNIKYYLETSKDILKKSKRKGETPEEDLKKYDRCHFADVDYFYEMHYLSILLIIFTMFENLLSNLVKDLSYINKVNLSSNTQKELPYINKYILFLKNKCHLDIKLSQKQWHSINTVRKVRNNYLHNLDTDIPDDLQKELLKIITPKNNNKVTINEEFLDMCFTLFGDIAAQLEKAYWDYKRSTFKIK</sequence>
<dbReference type="RefSeq" id="WP_281837020.1">
    <property type="nucleotide sequence ID" value="NZ_BSDY01000018.1"/>
</dbReference>
<evidence type="ECO:0000313" key="1">
    <source>
        <dbReference type="EMBL" id="GLI57417.1"/>
    </source>
</evidence>
<dbReference type="AlphaFoldDB" id="A0A9W6GPH5"/>
<gene>
    <name evidence="1" type="ORF">PM10SUCC1_29310</name>
</gene>
<organism evidence="1 2">
    <name type="scientific">Propionigenium maris DSM 9537</name>
    <dbReference type="NCBI Taxonomy" id="1123000"/>
    <lineage>
        <taxon>Bacteria</taxon>
        <taxon>Fusobacteriati</taxon>
        <taxon>Fusobacteriota</taxon>
        <taxon>Fusobacteriia</taxon>
        <taxon>Fusobacteriales</taxon>
        <taxon>Fusobacteriaceae</taxon>
        <taxon>Propionigenium</taxon>
    </lineage>
</organism>
<protein>
    <submittedName>
        <fullName evidence="1">Uncharacterized protein</fullName>
    </submittedName>
</protein>
<accession>A0A9W6GPH5</accession>
<name>A0A9W6GPH5_9FUSO</name>
<proteinExistence type="predicted"/>
<keyword evidence="2" id="KW-1185">Reference proteome</keyword>
<comment type="caution">
    <text evidence="1">The sequence shown here is derived from an EMBL/GenBank/DDBJ whole genome shotgun (WGS) entry which is preliminary data.</text>
</comment>
<reference evidence="1" key="1">
    <citation type="submission" date="2022-12" db="EMBL/GenBank/DDBJ databases">
        <title>Reference genome sequencing for broad-spectrum identification of bacterial and archaeal isolates by mass spectrometry.</title>
        <authorList>
            <person name="Sekiguchi Y."/>
            <person name="Tourlousse D.M."/>
        </authorList>
    </citation>
    <scope>NUCLEOTIDE SEQUENCE</scope>
    <source>
        <strain evidence="1">10succ1</strain>
    </source>
</reference>
<dbReference type="Proteomes" id="UP001144471">
    <property type="component" value="Unassembled WGS sequence"/>
</dbReference>
<dbReference type="EMBL" id="BSDY01000018">
    <property type="protein sequence ID" value="GLI57417.1"/>
    <property type="molecule type" value="Genomic_DNA"/>
</dbReference>
<evidence type="ECO:0000313" key="2">
    <source>
        <dbReference type="Proteomes" id="UP001144471"/>
    </source>
</evidence>